<evidence type="ECO:0000256" key="1">
    <source>
        <dbReference type="SAM" id="MobiDB-lite"/>
    </source>
</evidence>
<feature type="domain" description="N-acetyltransferase" evidence="2">
    <location>
        <begin position="21"/>
        <end position="190"/>
    </location>
</feature>
<dbReference type="SUPFAM" id="SSF55729">
    <property type="entry name" value="Acyl-CoA N-acyltransferases (Nat)"/>
    <property type="match status" value="1"/>
</dbReference>
<dbReference type="InterPro" id="IPR016181">
    <property type="entry name" value="Acyl_CoA_acyltransferase"/>
</dbReference>
<dbReference type="PROSITE" id="PS51186">
    <property type="entry name" value="GNAT"/>
    <property type="match status" value="1"/>
</dbReference>
<name>A0ABP9J8Z1_9MICO</name>
<dbReference type="EMBL" id="BAABIW010000011">
    <property type="protein sequence ID" value="GAA5024616.1"/>
    <property type="molecule type" value="Genomic_DNA"/>
</dbReference>
<proteinExistence type="predicted"/>
<reference evidence="4" key="1">
    <citation type="journal article" date="2019" name="Int. J. Syst. Evol. Microbiol.">
        <title>The Global Catalogue of Microorganisms (GCM) 10K type strain sequencing project: providing services to taxonomists for standard genome sequencing and annotation.</title>
        <authorList>
            <consortium name="The Broad Institute Genomics Platform"/>
            <consortium name="The Broad Institute Genome Sequencing Center for Infectious Disease"/>
            <person name="Wu L."/>
            <person name="Ma J."/>
        </authorList>
    </citation>
    <scope>NUCLEOTIDE SEQUENCE [LARGE SCALE GENOMIC DNA]</scope>
    <source>
        <strain evidence="4">JCM 17687</strain>
    </source>
</reference>
<sequence length="240" mass="25659">MQPDDRTAWPLHGIRLTTTDLDLRVMTEADLPTLWPLVPDDLEMNPSATRYAGLDEGANRRAILAQSYWRALGLWSPEDWALPFVVRAGDAVVGVQWLEGPDWRAERTVDSSSWLVVGARGRGWGQQMRAAVLALAFGRLGAQAAVSSATTGNGASLGVSRALGYRDTHRSVLEHSGETLQHVRLERADWVRRTGGDVGGTGDTGGTGGTGGTTRPVVEVVVEGVGPALPLFGVDGQDRP</sequence>
<feature type="compositionally biased region" description="Gly residues" evidence="1">
    <location>
        <begin position="196"/>
        <end position="212"/>
    </location>
</feature>
<organism evidence="3 4">
    <name type="scientific">Terrabacter aeriphilus</name>
    <dbReference type="NCBI Taxonomy" id="515662"/>
    <lineage>
        <taxon>Bacteria</taxon>
        <taxon>Bacillati</taxon>
        <taxon>Actinomycetota</taxon>
        <taxon>Actinomycetes</taxon>
        <taxon>Micrococcales</taxon>
        <taxon>Intrasporangiaceae</taxon>
        <taxon>Terrabacter</taxon>
    </lineage>
</organism>
<dbReference type="InterPro" id="IPR000182">
    <property type="entry name" value="GNAT_dom"/>
</dbReference>
<evidence type="ECO:0000313" key="4">
    <source>
        <dbReference type="Proteomes" id="UP001500427"/>
    </source>
</evidence>
<dbReference type="Gene3D" id="3.40.630.30">
    <property type="match status" value="1"/>
</dbReference>
<comment type="caution">
    <text evidence="3">The sequence shown here is derived from an EMBL/GenBank/DDBJ whole genome shotgun (WGS) entry which is preliminary data.</text>
</comment>
<feature type="region of interest" description="Disordered" evidence="1">
    <location>
        <begin position="193"/>
        <end position="214"/>
    </location>
</feature>
<dbReference type="Proteomes" id="UP001500427">
    <property type="component" value="Unassembled WGS sequence"/>
</dbReference>
<keyword evidence="4" id="KW-1185">Reference proteome</keyword>
<evidence type="ECO:0000259" key="2">
    <source>
        <dbReference type="PROSITE" id="PS51186"/>
    </source>
</evidence>
<accession>A0ABP9J8Z1</accession>
<dbReference type="Pfam" id="PF13302">
    <property type="entry name" value="Acetyltransf_3"/>
    <property type="match status" value="1"/>
</dbReference>
<evidence type="ECO:0000313" key="3">
    <source>
        <dbReference type="EMBL" id="GAA5024616.1"/>
    </source>
</evidence>
<protein>
    <recommendedName>
        <fullName evidence="2">N-acetyltransferase domain-containing protein</fullName>
    </recommendedName>
</protein>
<dbReference type="RefSeq" id="WP_345507017.1">
    <property type="nucleotide sequence ID" value="NZ_BAABIW010000011.1"/>
</dbReference>
<gene>
    <name evidence="3" type="ORF">GCM10023258_16800</name>
</gene>